<dbReference type="Proteomes" id="UP000595691">
    <property type="component" value="Chromosome"/>
</dbReference>
<gene>
    <name evidence="3" type="ORF">I5776_18925</name>
</gene>
<evidence type="ECO:0000313" key="3">
    <source>
        <dbReference type="EMBL" id="QQZ09034.1"/>
    </source>
</evidence>
<evidence type="ECO:0000259" key="2">
    <source>
        <dbReference type="Pfam" id="PF01926"/>
    </source>
</evidence>
<feature type="coiled-coil region" evidence="1">
    <location>
        <begin position="384"/>
        <end position="411"/>
    </location>
</feature>
<protein>
    <submittedName>
        <fullName evidence="3">50S ribosome-binding GTPase</fullName>
    </submittedName>
</protein>
<dbReference type="SUPFAM" id="SSF52540">
    <property type="entry name" value="P-loop containing nucleoside triphosphate hydrolases"/>
    <property type="match status" value="1"/>
</dbReference>
<keyword evidence="1" id="KW-0175">Coiled coil</keyword>
<organism evidence="3 4">
    <name type="scientific">Heyndrickxia vini</name>
    <dbReference type="NCBI Taxonomy" id="1476025"/>
    <lineage>
        <taxon>Bacteria</taxon>
        <taxon>Bacillati</taxon>
        <taxon>Bacillota</taxon>
        <taxon>Bacilli</taxon>
        <taxon>Bacillales</taxon>
        <taxon>Bacillaceae</taxon>
        <taxon>Heyndrickxia</taxon>
    </lineage>
</organism>
<keyword evidence="4" id="KW-1185">Reference proteome</keyword>
<sequence length="413" mass="46656">MKEEFNKFNENFDKNFIKPNIVLSGKTGVGKSTLINAIFGSKIAEAGEGKPVSQSLDKYDIADINVNLFDTKGLELDPQEREKSRNSIIEEISKRAESSNVEEHMHVMWYCISNESRRIEDVELEWIRDFSNYMPVIVVLTQTLDTDETFQKIIEKECPEVKICRVLAEERKLYGNLNIPPHGLKNLISETMNILPDATVRAFTAAQKIKIEEKIKSAKELLKERLDSKGPFNYKNLAHLADTFPIGLDVLGKGAVYLYIAKDIMTVMGIPVSKNFIKFSKEAKPLLKSILLPFILFEGSKTAGKAAVKYGSEKFGPKVIAFITKLLGKNISKSNIILSPVVGLIMGSFNRKVTEKIANAFIDVCSDFLRNEQNFEELSNEEILDILSKNMQEKMEDIQESLEEIVEEELTVS</sequence>
<dbReference type="InterPro" id="IPR006073">
    <property type="entry name" value="GTP-bd"/>
</dbReference>
<dbReference type="Pfam" id="PF01926">
    <property type="entry name" value="MMR_HSR1"/>
    <property type="match status" value="1"/>
</dbReference>
<dbReference type="CDD" id="cd00882">
    <property type="entry name" value="Ras_like_GTPase"/>
    <property type="match status" value="1"/>
</dbReference>
<dbReference type="EMBL" id="CP065425">
    <property type="protein sequence ID" value="QQZ09034.1"/>
    <property type="molecule type" value="Genomic_DNA"/>
</dbReference>
<reference evidence="3 4" key="1">
    <citation type="submission" date="2020-11" db="EMBL/GenBank/DDBJ databases">
        <title>Taxonomic evaluation of the Bacillus sporothermodurans group of bacteria based on whole genome sequences.</title>
        <authorList>
            <person name="Fiedler G."/>
            <person name="Herbstmann A.-D."/>
            <person name="Doll E."/>
            <person name="Wenning M."/>
            <person name="Brinks E."/>
            <person name="Kabisch J."/>
            <person name="Breitenwieser F."/>
            <person name="Lappann M."/>
            <person name="Boehnlein C."/>
            <person name="Franz C."/>
        </authorList>
    </citation>
    <scope>NUCLEOTIDE SEQUENCE [LARGE SCALE GENOMIC DNA]</scope>
    <source>
        <strain evidence="3 4">JCM 19841</strain>
    </source>
</reference>
<accession>A0ABX7E1C2</accession>
<evidence type="ECO:0000256" key="1">
    <source>
        <dbReference type="SAM" id="Coils"/>
    </source>
</evidence>
<feature type="domain" description="G" evidence="2">
    <location>
        <begin position="21"/>
        <end position="141"/>
    </location>
</feature>
<proteinExistence type="predicted"/>
<dbReference type="Gene3D" id="3.40.50.300">
    <property type="entry name" value="P-loop containing nucleotide triphosphate hydrolases"/>
    <property type="match status" value="1"/>
</dbReference>
<evidence type="ECO:0000313" key="4">
    <source>
        <dbReference type="Proteomes" id="UP000595691"/>
    </source>
</evidence>
<name>A0ABX7E1C2_9BACI</name>
<dbReference type="RefSeq" id="WP_202778073.1">
    <property type="nucleotide sequence ID" value="NZ_CP065425.1"/>
</dbReference>
<dbReference type="InterPro" id="IPR027417">
    <property type="entry name" value="P-loop_NTPase"/>
</dbReference>